<protein>
    <recommendedName>
        <fullName evidence="15">2-oxoglutarate dehydrogenase, mitochondrial</fullName>
        <ecNumber evidence="5">1.2.4.2</ecNumber>
    </recommendedName>
    <alternativeName>
        <fullName evidence="16">2-oxoglutarate dehydrogenase complex component E1</fullName>
    </alternativeName>
    <alternativeName>
        <fullName evidence="13">Alpha-ketoglutarate dehydrogenase</fullName>
    </alternativeName>
</protein>
<dbReference type="Gene3D" id="1.10.287.1150">
    <property type="entry name" value="TPP helical domain"/>
    <property type="match status" value="1"/>
</dbReference>
<evidence type="ECO:0000259" key="19">
    <source>
        <dbReference type="SMART" id="SM00861"/>
    </source>
</evidence>
<name>A0A0N8P102_DROAN</name>
<comment type="subcellular location">
    <subcellularLocation>
        <location evidence="3">Mitochondrion matrix</location>
    </subcellularLocation>
</comment>
<dbReference type="Pfam" id="PF16078">
    <property type="entry name" value="2-oxogl_dehyd_N"/>
    <property type="match status" value="1"/>
</dbReference>
<dbReference type="Pfam" id="PF00676">
    <property type="entry name" value="E1_dh"/>
    <property type="match status" value="1"/>
</dbReference>
<reference evidence="20 21" key="1">
    <citation type="journal article" date="2007" name="Nature">
        <title>Evolution of genes and genomes on the Drosophila phylogeny.</title>
        <authorList>
            <consortium name="Drosophila 12 Genomes Consortium"/>
            <person name="Clark A.G."/>
            <person name="Eisen M.B."/>
            <person name="Smith D.R."/>
            <person name="Bergman C.M."/>
            <person name="Oliver B."/>
            <person name="Markow T.A."/>
            <person name="Kaufman T.C."/>
            <person name="Kellis M."/>
            <person name="Gelbart W."/>
            <person name="Iyer V.N."/>
            <person name="Pollard D.A."/>
            <person name="Sackton T.B."/>
            <person name="Larracuente A.M."/>
            <person name="Singh N.D."/>
            <person name="Abad J.P."/>
            <person name="Abt D.N."/>
            <person name="Adryan B."/>
            <person name="Aguade M."/>
            <person name="Akashi H."/>
            <person name="Anderson W.W."/>
            <person name="Aquadro C.F."/>
            <person name="Ardell D.H."/>
            <person name="Arguello R."/>
            <person name="Artieri C.G."/>
            <person name="Barbash D.A."/>
            <person name="Barker D."/>
            <person name="Barsanti P."/>
            <person name="Batterham P."/>
            <person name="Batzoglou S."/>
            <person name="Begun D."/>
            <person name="Bhutkar A."/>
            <person name="Blanco E."/>
            <person name="Bosak S.A."/>
            <person name="Bradley R.K."/>
            <person name="Brand A.D."/>
            <person name="Brent M.R."/>
            <person name="Brooks A.N."/>
            <person name="Brown R.H."/>
            <person name="Butlin R.K."/>
            <person name="Caggese C."/>
            <person name="Calvi B.R."/>
            <person name="Bernardo de Carvalho A."/>
            <person name="Caspi A."/>
            <person name="Castrezana S."/>
            <person name="Celniker S.E."/>
            <person name="Chang J.L."/>
            <person name="Chapple C."/>
            <person name="Chatterji S."/>
            <person name="Chinwalla A."/>
            <person name="Civetta A."/>
            <person name="Clifton S.W."/>
            <person name="Comeron J.M."/>
            <person name="Costello J.C."/>
            <person name="Coyne J.A."/>
            <person name="Daub J."/>
            <person name="David R.G."/>
            <person name="Delcher A.L."/>
            <person name="Delehaunty K."/>
            <person name="Do C.B."/>
            <person name="Ebling H."/>
            <person name="Edwards K."/>
            <person name="Eickbush T."/>
            <person name="Evans J.D."/>
            <person name="Filipski A."/>
            <person name="Findeiss S."/>
            <person name="Freyhult E."/>
            <person name="Fulton L."/>
            <person name="Fulton R."/>
            <person name="Garcia A.C."/>
            <person name="Gardiner A."/>
            <person name="Garfield D.A."/>
            <person name="Garvin B.E."/>
            <person name="Gibson G."/>
            <person name="Gilbert D."/>
            <person name="Gnerre S."/>
            <person name="Godfrey J."/>
            <person name="Good R."/>
            <person name="Gotea V."/>
            <person name="Gravely B."/>
            <person name="Greenberg A.J."/>
            <person name="Griffiths-Jones S."/>
            <person name="Gross S."/>
            <person name="Guigo R."/>
            <person name="Gustafson E.A."/>
            <person name="Haerty W."/>
            <person name="Hahn M.W."/>
            <person name="Halligan D.L."/>
            <person name="Halpern A.L."/>
            <person name="Halter G.M."/>
            <person name="Han M.V."/>
            <person name="Heger A."/>
            <person name="Hillier L."/>
            <person name="Hinrichs A.S."/>
            <person name="Holmes I."/>
            <person name="Hoskins R.A."/>
            <person name="Hubisz M.J."/>
            <person name="Hultmark D."/>
            <person name="Huntley M.A."/>
            <person name="Jaffe D.B."/>
            <person name="Jagadeeshan S."/>
            <person name="Jeck W.R."/>
            <person name="Johnson J."/>
            <person name="Jones C.D."/>
            <person name="Jordan W.C."/>
            <person name="Karpen G.H."/>
            <person name="Kataoka E."/>
            <person name="Keightley P.D."/>
            <person name="Kheradpour P."/>
            <person name="Kirkness E.F."/>
            <person name="Koerich L.B."/>
            <person name="Kristiansen K."/>
            <person name="Kudrna D."/>
            <person name="Kulathinal R.J."/>
            <person name="Kumar S."/>
            <person name="Kwok R."/>
            <person name="Lander E."/>
            <person name="Langley C.H."/>
            <person name="Lapoint R."/>
            <person name="Lazzaro B.P."/>
            <person name="Lee S.J."/>
            <person name="Levesque L."/>
            <person name="Li R."/>
            <person name="Lin C.F."/>
            <person name="Lin M.F."/>
            <person name="Lindblad-Toh K."/>
            <person name="Llopart A."/>
            <person name="Long M."/>
            <person name="Low L."/>
            <person name="Lozovsky E."/>
            <person name="Lu J."/>
            <person name="Luo M."/>
            <person name="Machado C.A."/>
            <person name="Makalowski W."/>
            <person name="Marzo M."/>
            <person name="Matsuda M."/>
            <person name="Matzkin L."/>
            <person name="McAllister B."/>
            <person name="McBride C.S."/>
            <person name="McKernan B."/>
            <person name="McKernan K."/>
            <person name="Mendez-Lago M."/>
            <person name="Minx P."/>
            <person name="Mollenhauer M.U."/>
            <person name="Montooth K."/>
            <person name="Mount S.M."/>
            <person name="Mu X."/>
            <person name="Myers E."/>
            <person name="Negre B."/>
            <person name="Newfeld S."/>
            <person name="Nielsen R."/>
            <person name="Noor M.A."/>
            <person name="O'Grady P."/>
            <person name="Pachter L."/>
            <person name="Papaceit M."/>
            <person name="Parisi M.J."/>
            <person name="Parisi M."/>
            <person name="Parts L."/>
            <person name="Pedersen J.S."/>
            <person name="Pesole G."/>
            <person name="Phillippy A.M."/>
            <person name="Ponting C.P."/>
            <person name="Pop M."/>
            <person name="Porcelli D."/>
            <person name="Powell J.R."/>
            <person name="Prohaska S."/>
            <person name="Pruitt K."/>
            <person name="Puig M."/>
            <person name="Quesneville H."/>
            <person name="Ram K.R."/>
            <person name="Rand D."/>
            <person name="Rasmussen M.D."/>
            <person name="Reed L.K."/>
            <person name="Reenan R."/>
            <person name="Reily A."/>
            <person name="Remington K.A."/>
            <person name="Rieger T.T."/>
            <person name="Ritchie M.G."/>
            <person name="Robin C."/>
            <person name="Rogers Y.H."/>
            <person name="Rohde C."/>
            <person name="Rozas J."/>
            <person name="Rubenfield M.J."/>
            <person name="Ruiz A."/>
            <person name="Russo S."/>
            <person name="Salzberg S.L."/>
            <person name="Sanchez-Gracia A."/>
            <person name="Saranga D.J."/>
            <person name="Sato H."/>
            <person name="Schaeffer S.W."/>
            <person name="Schatz M.C."/>
            <person name="Schlenke T."/>
            <person name="Schwartz R."/>
            <person name="Segarra C."/>
            <person name="Singh R.S."/>
            <person name="Sirot L."/>
            <person name="Sirota M."/>
            <person name="Sisneros N.B."/>
            <person name="Smith C.D."/>
            <person name="Smith T.F."/>
            <person name="Spieth J."/>
            <person name="Stage D.E."/>
            <person name="Stark A."/>
            <person name="Stephan W."/>
            <person name="Strausberg R.L."/>
            <person name="Strempel S."/>
            <person name="Sturgill D."/>
            <person name="Sutton G."/>
            <person name="Sutton G.G."/>
            <person name="Tao W."/>
            <person name="Teichmann S."/>
            <person name="Tobari Y.N."/>
            <person name="Tomimura Y."/>
            <person name="Tsolas J.M."/>
            <person name="Valente V.L."/>
            <person name="Venter E."/>
            <person name="Venter J.C."/>
            <person name="Vicario S."/>
            <person name="Vieira F.G."/>
            <person name="Vilella A.J."/>
            <person name="Villasante A."/>
            <person name="Walenz B."/>
            <person name="Wang J."/>
            <person name="Wasserman M."/>
            <person name="Watts T."/>
            <person name="Wilson D."/>
            <person name="Wilson R.K."/>
            <person name="Wing R.A."/>
            <person name="Wolfner M.F."/>
            <person name="Wong A."/>
            <person name="Wong G.K."/>
            <person name="Wu C.I."/>
            <person name="Wu G."/>
            <person name="Yamamoto D."/>
            <person name="Yang H.P."/>
            <person name="Yang S.P."/>
            <person name="Yorke J.A."/>
            <person name="Yoshida K."/>
            <person name="Zdobnov E."/>
            <person name="Zhang P."/>
            <person name="Zhang Y."/>
            <person name="Zimin A.V."/>
            <person name="Baldwin J."/>
            <person name="Abdouelleil A."/>
            <person name="Abdulkadir J."/>
            <person name="Abebe A."/>
            <person name="Abera B."/>
            <person name="Abreu J."/>
            <person name="Acer S.C."/>
            <person name="Aftuck L."/>
            <person name="Alexander A."/>
            <person name="An P."/>
            <person name="Anderson E."/>
            <person name="Anderson S."/>
            <person name="Arachi H."/>
            <person name="Azer M."/>
            <person name="Bachantsang P."/>
            <person name="Barry A."/>
            <person name="Bayul T."/>
            <person name="Berlin A."/>
            <person name="Bessette D."/>
            <person name="Bloom T."/>
            <person name="Blye J."/>
            <person name="Boguslavskiy L."/>
            <person name="Bonnet C."/>
            <person name="Boukhgalter B."/>
            <person name="Bourzgui I."/>
            <person name="Brown A."/>
            <person name="Cahill P."/>
            <person name="Channer S."/>
            <person name="Cheshatsang Y."/>
            <person name="Chuda L."/>
            <person name="Citroen M."/>
            <person name="Collymore A."/>
            <person name="Cooke P."/>
            <person name="Costello M."/>
            <person name="D'Aco K."/>
            <person name="Daza R."/>
            <person name="De Haan G."/>
            <person name="DeGray S."/>
            <person name="DeMaso C."/>
            <person name="Dhargay N."/>
            <person name="Dooley K."/>
            <person name="Dooley E."/>
            <person name="Doricent M."/>
            <person name="Dorje P."/>
            <person name="Dorjee K."/>
            <person name="Dupes A."/>
            <person name="Elong R."/>
            <person name="Falk J."/>
            <person name="Farina A."/>
            <person name="Faro S."/>
            <person name="Ferguson D."/>
            <person name="Fisher S."/>
            <person name="Foley C.D."/>
            <person name="Franke A."/>
            <person name="Friedrich D."/>
            <person name="Gadbois L."/>
            <person name="Gearin G."/>
            <person name="Gearin C.R."/>
            <person name="Giannoukos G."/>
            <person name="Goode T."/>
            <person name="Graham J."/>
            <person name="Grandbois E."/>
            <person name="Grewal S."/>
            <person name="Gyaltsen K."/>
            <person name="Hafez N."/>
            <person name="Hagos B."/>
            <person name="Hall J."/>
            <person name="Henson C."/>
            <person name="Hollinger A."/>
            <person name="Honan T."/>
            <person name="Huard M.D."/>
            <person name="Hughes L."/>
            <person name="Hurhula B."/>
            <person name="Husby M.E."/>
            <person name="Kamat A."/>
            <person name="Kanga B."/>
            <person name="Kashin S."/>
            <person name="Khazanovich D."/>
            <person name="Kisner P."/>
            <person name="Lance K."/>
            <person name="Lara M."/>
            <person name="Lee W."/>
            <person name="Lennon N."/>
            <person name="Letendre F."/>
            <person name="LeVine R."/>
            <person name="Lipovsky A."/>
            <person name="Liu X."/>
            <person name="Liu J."/>
            <person name="Liu S."/>
            <person name="Lokyitsang T."/>
            <person name="Lokyitsang Y."/>
            <person name="Lubonja R."/>
            <person name="Lui A."/>
            <person name="MacDonald P."/>
            <person name="Magnisalis V."/>
            <person name="Maru K."/>
            <person name="Matthews C."/>
            <person name="McCusker W."/>
            <person name="McDonough S."/>
            <person name="Mehta T."/>
            <person name="Meldrim J."/>
            <person name="Meneus L."/>
            <person name="Mihai O."/>
            <person name="Mihalev A."/>
            <person name="Mihova T."/>
            <person name="Mittelman R."/>
            <person name="Mlenga V."/>
            <person name="Montmayeur A."/>
            <person name="Mulrain L."/>
            <person name="Navidi A."/>
            <person name="Naylor J."/>
            <person name="Negash T."/>
            <person name="Nguyen T."/>
            <person name="Nguyen N."/>
            <person name="Nicol R."/>
            <person name="Norbu C."/>
            <person name="Norbu N."/>
            <person name="Novod N."/>
            <person name="O'Neill B."/>
            <person name="Osman S."/>
            <person name="Markiewicz E."/>
            <person name="Oyono O.L."/>
            <person name="Patti C."/>
            <person name="Phunkhang P."/>
            <person name="Pierre F."/>
            <person name="Priest M."/>
            <person name="Raghuraman S."/>
            <person name="Rege F."/>
            <person name="Reyes R."/>
            <person name="Rise C."/>
            <person name="Rogov P."/>
            <person name="Ross K."/>
            <person name="Ryan E."/>
            <person name="Settipalli S."/>
            <person name="Shea T."/>
            <person name="Sherpa N."/>
            <person name="Shi L."/>
            <person name="Shih D."/>
            <person name="Sparrow T."/>
            <person name="Spaulding J."/>
            <person name="Stalker J."/>
            <person name="Stange-Thomann N."/>
            <person name="Stavropoulos S."/>
            <person name="Stone C."/>
            <person name="Strader C."/>
            <person name="Tesfaye S."/>
            <person name="Thomson T."/>
            <person name="Thoulutsang Y."/>
            <person name="Thoulutsang D."/>
            <person name="Topham K."/>
            <person name="Topping I."/>
            <person name="Tsamla T."/>
            <person name="Vassiliev H."/>
            <person name="Vo A."/>
            <person name="Wangchuk T."/>
            <person name="Wangdi T."/>
            <person name="Weiand M."/>
            <person name="Wilkinson J."/>
            <person name="Wilson A."/>
            <person name="Yadav S."/>
            <person name="Young G."/>
            <person name="Yu Q."/>
            <person name="Zembek L."/>
            <person name="Zhong D."/>
            <person name="Zimmer A."/>
            <person name="Zwirko Z."/>
            <person name="Jaffe D.B."/>
            <person name="Alvarez P."/>
            <person name="Brockman W."/>
            <person name="Butler J."/>
            <person name="Chin C."/>
            <person name="Gnerre S."/>
            <person name="Grabherr M."/>
            <person name="Kleber M."/>
            <person name="Mauceli E."/>
            <person name="MacCallum I."/>
        </authorList>
    </citation>
    <scope>NUCLEOTIDE SEQUENCE [LARGE SCALE GENOMIC DNA]</scope>
    <source>
        <strain evidence="21">Tucson 14024-0371.13</strain>
    </source>
</reference>
<dbReference type="GO" id="GO:0046872">
    <property type="term" value="F:metal ion binding"/>
    <property type="evidence" value="ECO:0007669"/>
    <property type="project" value="UniProtKB-KW"/>
</dbReference>
<keyword evidence="12" id="KW-0324">Glycolysis</keyword>
<dbReference type="InterPro" id="IPR001017">
    <property type="entry name" value="DH_E1"/>
</dbReference>
<dbReference type="EC" id="1.2.4.2" evidence="5"/>
<comment type="cofactor">
    <cofactor evidence="2">
        <name>thiamine diphosphate</name>
        <dbReference type="ChEBI" id="CHEBI:58937"/>
    </cofactor>
</comment>
<dbReference type="InterPro" id="IPR029061">
    <property type="entry name" value="THDP-binding"/>
</dbReference>
<evidence type="ECO:0000256" key="2">
    <source>
        <dbReference type="ARBA" id="ARBA00001964"/>
    </source>
</evidence>
<keyword evidence="11" id="KW-0496">Mitochondrion</keyword>
<evidence type="ECO:0000256" key="11">
    <source>
        <dbReference type="ARBA" id="ARBA00023128"/>
    </source>
</evidence>
<evidence type="ECO:0000256" key="1">
    <source>
        <dbReference type="ARBA" id="ARBA00001946"/>
    </source>
</evidence>
<keyword evidence="6" id="KW-0479">Metal-binding</keyword>
<keyword evidence="9 20" id="KW-0560">Oxidoreductase</keyword>
<comment type="function">
    <text evidence="14">The 2-oxoglutarate dehydrogenase complex catalyzes the overall conversion of 2-oxoglutarate to succinyl-CoA and CO(2). It contains multiple copies of three enzymatic components: 2-oxoglutarate dehydrogenase (E1), dihydrolipoamide succinyltransferase (E2) and lipoamide dehydrogenase (E3).</text>
</comment>
<feature type="compositionally biased region" description="Low complexity" evidence="18">
    <location>
        <begin position="977"/>
        <end position="998"/>
    </location>
</feature>
<feature type="compositionally biased region" description="Low complexity" evidence="18">
    <location>
        <begin position="1027"/>
        <end position="1040"/>
    </location>
</feature>
<dbReference type="NCBIfam" id="TIGR00239">
    <property type="entry name" value="2oxo_dh_E1"/>
    <property type="match status" value="1"/>
</dbReference>
<dbReference type="SMART" id="SM00861">
    <property type="entry name" value="Transket_pyr"/>
    <property type="match status" value="1"/>
</dbReference>
<dbReference type="InterPro" id="IPR042179">
    <property type="entry name" value="KGD_C_sf"/>
</dbReference>
<keyword evidence="10" id="KW-0786">Thiamine pyrophosphate</keyword>
<dbReference type="EMBL" id="CH902618">
    <property type="protein sequence ID" value="KPU78556.1"/>
    <property type="molecule type" value="Genomic_DNA"/>
</dbReference>
<evidence type="ECO:0000256" key="3">
    <source>
        <dbReference type="ARBA" id="ARBA00004305"/>
    </source>
</evidence>
<dbReference type="Gene3D" id="3.40.50.11610">
    <property type="entry name" value="Multifunctional 2-oxoglutarate metabolism enzyme, C-terminal domain"/>
    <property type="match status" value="1"/>
</dbReference>
<dbReference type="PANTHER" id="PTHR23152:SF4">
    <property type="entry name" value="2-OXOADIPATE DEHYDROGENASE COMPLEX COMPONENT E1"/>
    <property type="match status" value="1"/>
</dbReference>
<dbReference type="InterPro" id="IPR011603">
    <property type="entry name" value="2oxoglutarate_DH_E1"/>
</dbReference>
<dbReference type="PANTHER" id="PTHR23152">
    <property type="entry name" value="2-OXOGLUTARATE DEHYDROGENASE"/>
    <property type="match status" value="1"/>
</dbReference>
<dbReference type="PIRSF" id="PIRSF000157">
    <property type="entry name" value="Oxoglu_dh_E1"/>
    <property type="match status" value="1"/>
</dbReference>
<evidence type="ECO:0000256" key="14">
    <source>
        <dbReference type="ARBA" id="ARBA00037426"/>
    </source>
</evidence>
<evidence type="ECO:0000313" key="21">
    <source>
        <dbReference type="Proteomes" id="UP000007801"/>
    </source>
</evidence>
<dbReference type="GO" id="GO:0005759">
    <property type="term" value="C:mitochondrial matrix"/>
    <property type="evidence" value="ECO:0007669"/>
    <property type="project" value="UniProtKB-SubCell"/>
</dbReference>
<dbReference type="Gene3D" id="3.40.50.12470">
    <property type="match status" value="1"/>
</dbReference>
<evidence type="ECO:0000256" key="17">
    <source>
        <dbReference type="ARBA" id="ARBA00051911"/>
    </source>
</evidence>
<dbReference type="CDD" id="cd02016">
    <property type="entry name" value="TPP_E1_OGDC_like"/>
    <property type="match status" value="1"/>
</dbReference>
<dbReference type="NCBIfam" id="NF006914">
    <property type="entry name" value="PRK09404.1"/>
    <property type="match status" value="1"/>
</dbReference>
<feature type="region of interest" description="Disordered" evidence="18">
    <location>
        <begin position="1020"/>
        <end position="1040"/>
    </location>
</feature>
<dbReference type="OrthoDB" id="413077at2759"/>
<comment type="catalytic activity">
    <reaction evidence="17">
        <text>N(6)-[(R)-lipoyl]-L-lysyl-[protein] + 2-oxoglutarate + H(+) = N(6)-[(R)-S(8)-succinyldihydrolipoyl]-L-lysyl-[protein] + CO2</text>
        <dbReference type="Rhea" id="RHEA:12188"/>
        <dbReference type="Rhea" id="RHEA-COMP:10474"/>
        <dbReference type="Rhea" id="RHEA-COMP:20092"/>
        <dbReference type="ChEBI" id="CHEBI:15378"/>
        <dbReference type="ChEBI" id="CHEBI:16526"/>
        <dbReference type="ChEBI" id="CHEBI:16810"/>
        <dbReference type="ChEBI" id="CHEBI:83099"/>
        <dbReference type="ChEBI" id="CHEBI:83120"/>
        <dbReference type="EC" id="1.2.4.2"/>
    </reaction>
</comment>
<keyword evidence="8" id="KW-0809">Transit peptide</keyword>
<evidence type="ECO:0000256" key="8">
    <source>
        <dbReference type="ARBA" id="ARBA00022946"/>
    </source>
</evidence>
<keyword evidence="21" id="KW-1185">Reference proteome</keyword>
<dbReference type="SMR" id="A0A0N8P102"/>
<feature type="region of interest" description="Disordered" evidence="18">
    <location>
        <begin position="972"/>
        <end position="1008"/>
    </location>
</feature>
<dbReference type="GO" id="GO:0030976">
    <property type="term" value="F:thiamine pyrophosphate binding"/>
    <property type="evidence" value="ECO:0007669"/>
    <property type="project" value="InterPro"/>
</dbReference>
<accession>A0A0N8P102</accession>
<evidence type="ECO:0000256" key="9">
    <source>
        <dbReference type="ARBA" id="ARBA00023002"/>
    </source>
</evidence>
<dbReference type="GO" id="GO:0006096">
    <property type="term" value="P:glycolytic process"/>
    <property type="evidence" value="ECO:0007669"/>
    <property type="project" value="UniProtKB-KW"/>
</dbReference>
<evidence type="ECO:0000256" key="10">
    <source>
        <dbReference type="ARBA" id="ARBA00023052"/>
    </source>
</evidence>
<dbReference type="FunFam" id="1.10.287.1150:FF:000002">
    <property type="entry name" value="2-oxoglutarate dehydrogenase E1 component"/>
    <property type="match status" value="1"/>
</dbReference>
<dbReference type="InterPro" id="IPR032106">
    <property type="entry name" value="2-oxogl_dehyd_N"/>
</dbReference>
<feature type="compositionally biased region" description="Polar residues" evidence="18">
    <location>
        <begin position="999"/>
        <end position="1008"/>
    </location>
</feature>
<evidence type="ECO:0000256" key="12">
    <source>
        <dbReference type="ARBA" id="ARBA00023152"/>
    </source>
</evidence>
<sequence>MHRAHTAFSLALSPKAHKNFATWLLKSTSSQQMAKATAAAAVRTYNSAAAEPFANGSTASYVEEMYNAWLRDPTSVHTSWDAYFRSNSYTSPPNLAPVQANTLPLTAFNFGGAVGGAAPDSKTIDDHLAVQAIIRSYQIRGHNIAHLDPLEINTPDLPGNSSTKTIYANFSFGEQDMERQFKLPSTTFIGGDEASLPLKEILNRLENVYCNKIGVEFMFINSLEQCNWIRKRFETPGVLNFSPEEKRLILARLTRATGFEAFLAKKYSSEKRFGLEGCEIMIPALKEIIDVSTELGVESVIMGMPHRGRLNTLANVCRKPLNQIFTQFAGLEAADDGSGDVKYHLGTYIERLNRVTNKNIRLAVVANPSHLEAVDPVVQGKTRAEQFYRGDQEGKKVMSILIHGDAAFCGQGVVYETMHLSDLPDYTTHGTIHVVANNQIGFTTDPRFSRSSPYCTDVARVVNAPIFHVNADDPEAVMHVCKVAAEWRATFHKDCVIDLVGYRRNGHNEIDEPMFTQPLMYQKIRKHKNCLDLYADKLIAEGTCTAEEVKSVAAKYENICEEAFALAKTETHVKYKDWLDSPWSGFFEGKDPLKVAPTGVKEETLIHIGNRFSSPPPNAAEFVIHKGLLRVLAARKAMVDEKIADWALGEAMAFGSLLKEGIHVRLSGQDVERGTFSHRHHVLHHQLVDKATYNSLQHMYPDQAPYSVSNSSLSEYAVLGFEHGYSMTNPNALVLWEAQFGDFSNTAQSIIDQFISSGQSKWVRQSGLVMLLPHGMEGMGPEHSSCRVERFLQMSSDDPDYFPPESDEFAIRQLHDINWIVANCTTPANYYHILRRQIALPFRKPLILCTPKSLLRHPEAKSPFSEMSEGSEFQRIIPDNGPAGQNPSNVKKVVFCTGRVYYDLTKTRTEKQLESDIAIVRVEQVSPFPFDLVKEQANLYKNAELVWAQEEHKNQGCWTYVQPRFLTALNHSRDVSQSDQQSSYSNTTNTTDHTNQVSATDSDSNSELLQKSKPWLSRMFTKESDSGSDPASPASGAIGSDFNAAKHFHVRHDFNRPAGVAAAPGGRISKTGRKISYVGRACGASTATGSKAMHIRELNALLNDAIST</sequence>
<dbReference type="FunFam" id="3.40.50.12470:FF:000007">
    <property type="entry name" value="2-oxoglutarate dehydrogenase e1 mitochondrial"/>
    <property type="match status" value="1"/>
</dbReference>
<dbReference type="Pfam" id="PF16870">
    <property type="entry name" value="OxoGdeHyase_C"/>
    <property type="match status" value="1"/>
</dbReference>
<dbReference type="GO" id="GO:0045252">
    <property type="term" value="C:oxoglutarate dehydrogenase complex"/>
    <property type="evidence" value="ECO:0007669"/>
    <property type="project" value="TreeGrafter"/>
</dbReference>
<dbReference type="Proteomes" id="UP000007801">
    <property type="component" value="Unassembled WGS sequence"/>
</dbReference>
<dbReference type="SUPFAM" id="SSF52518">
    <property type="entry name" value="Thiamin diphosphate-binding fold (THDP-binding)"/>
    <property type="match status" value="2"/>
</dbReference>
<evidence type="ECO:0000256" key="13">
    <source>
        <dbReference type="ARBA" id="ARBA00030680"/>
    </source>
</evidence>
<dbReference type="FunFam" id="3.40.50.11610:FF:000003">
    <property type="entry name" value="2-oxoglutarate dehydrogenase, isoform X4"/>
    <property type="match status" value="1"/>
</dbReference>
<evidence type="ECO:0000256" key="15">
    <source>
        <dbReference type="ARBA" id="ARBA00040267"/>
    </source>
</evidence>
<dbReference type="Gene3D" id="3.40.50.970">
    <property type="match status" value="1"/>
</dbReference>
<gene>
    <name evidence="20" type="primary">Dana\GF23946</name>
    <name evidence="20" type="synonym">dana_GLEANR_8707</name>
    <name evidence="20" type="ORF">GF23946</name>
</gene>
<dbReference type="GO" id="GO:0004591">
    <property type="term" value="F:oxoglutarate dehydrogenase (succinyl-transferring) activity"/>
    <property type="evidence" value="ECO:0007669"/>
    <property type="project" value="UniProtKB-EC"/>
</dbReference>
<dbReference type="GO" id="GO:0006099">
    <property type="term" value="P:tricarboxylic acid cycle"/>
    <property type="evidence" value="ECO:0007669"/>
    <property type="project" value="TreeGrafter"/>
</dbReference>
<evidence type="ECO:0000256" key="5">
    <source>
        <dbReference type="ARBA" id="ARBA00012280"/>
    </source>
</evidence>
<dbReference type="FunFam" id="3.40.50.970:FF:000002">
    <property type="entry name" value="2-oxoglutarate dehydrogenase, E1 component"/>
    <property type="match status" value="1"/>
</dbReference>
<comment type="cofactor">
    <cofactor evidence="1">
        <name>Mg(2+)</name>
        <dbReference type="ChEBI" id="CHEBI:18420"/>
    </cofactor>
</comment>
<evidence type="ECO:0000256" key="6">
    <source>
        <dbReference type="ARBA" id="ARBA00022723"/>
    </source>
</evidence>
<proteinExistence type="inferred from homology"/>
<dbReference type="Pfam" id="PF02779">
    <property type="entry name" value="Transket_pyr"/>
    <property type="match status" value="1"/>
</dbReference>
<evidence type="ECO:0000313" key="20">
    <source>
        <dbReference type="EMBL" id="KPU78556.1"/>
    </source>
</evidence>
<evidence type="ECO:0000256" key="16">
    <source>
        <dbReference type="ARBA" id="ARBA00042984"/>
    </source>
</evidence>
<comment type="similarity">
    <text evidence="4">Belongs to the alpha-ketoglutarate dehydrogenase family.</text>
</comment>
<dbReference type="InterPro" id="IPR005475">
    <property type="entry name" value="Transketolase-like_Pyr-bd"/>
</dbReference>
<organism evidence="20 21">
    <name type="scientific">Drosophila ananassae</name>
    <name type="common">Fruit fly</name>
    <dbReference type="NCBI Taxonomy" id="7217"/>
    <lineage>
        <taxon>Eukaryota</taxon>
        <taxon>Metazoa</taxon>
        <taxon>Ecdysozoa</taxon>
        <taxon>Arthropoda</taxon>
        <taxon>Hexapoda</taxon>
        <taxon>Insecta</taxon>
        <taxon>Pterygota</taxon>
        <taxon>Neoptera</taxon>
        <taxon>Endopterygota</taxon>
        <taxon>Diptera</taxon>
        <taxon>Brachycera</taxon>
        <taxon>Muscomorpha</taxon>
        <taxon>Ephydroidea</taxon>
        <taxon>Drosophilidae</taxon>
        <taxon>Drosophila</taxon>
        <taxon>Sophophora</taxon>
    </lineage>
</organism>
<evidence type="ECO:0000256" key="18">
    <source>
        <dbReference type="SAM" id="MobiDB-lite"/>
    </source>
</evidence>
<keyword evidence="7" id="KW-0460">Magnesium</keyword>
<feature type="domain" description="Transketolase-like pyrimidine-binding" evidence="19">
    <location>
        <begin position="644"/>
        <end position="857"/>
    </location>
</feature>
<dbReference type="NCBIfam" id="NF008907">
    <property type="entry name" value="PRK12270.1"/>
    <property type="match status" value="1"/>
</dbReference>
<dbReference type="AlphaFoldDB" id="A0A0N8P102"/>
<evidence type="ECO:0000256" key="4">
    <source>
        <dbReference type="ARBA" id="ARBA00006936"/>
    </source>
</evidence>
<evidence type="ECO:0000256" key="7">
    <source>
        <dbReference type="ARBA" id="ARBA00022842"/>
    </source>
</evidence>
<dbReference type="InterPro" id="IPR031717">
    <property type="entry name" value="ODO-1/KGD_C"/>
</dbReference>